<evidence type="ECO:0000256" key="2">
    <source>
        <dbReference type="SAM" id="SignalP"/>
    </source>
</evidence>
<feature type="chain" id="PRO_5047137856" evidence="2">
    <location>
        <begin position="22"/>
        <end position="357"/>
    </location>
</feature>
<sequence length="357" mass="38478">MNRILLPVLLGLTNLASISAAALVKDEPGPPPAAKMDRPPRKVVVGTAILGAHGEYPGLERRLQALGGLVDEMARRAAERRPARGLDLAILPETAVTTTSGDARSRAVPLEGPVQDFFGDLARKHKTYILATMDLAEPGPKGTTCSNAAVLFDRRGEVAGIYAKRHPVAYVGSDVLEGGVAPGRDCPVFACDFGRLGVQICWDVQYDDGWDALAKAGAEIVAWPTASPATVLPASHAARHRYYVVSSTWRNNATVYEPTGIPAARIEGPDRVLVHEIDLSYAILGWSGFLRDGEALREKYGERVGFHYDPREDVGLFWSNDPATTIGAMVRSIGGEELDVQVARNRKLQDAARRLGP</sequence>
<evidence type="ECO:0000313" key="4">
    <source>
        <dbReference type="EMBL" id="MDG3006891.1"/>
    </source>
</evidence>
<dbReference type="PANTHER" id="PTHR43674">
    <property type="entry name" value="NITRILASE C965.09-RELATED"/>
    <property type="match status" value="1"/>
</dbReference>
<organism evidence="4 5">
    <name type="scientific">Paludisphaera mucosa</name>
    <dbReference type="NCBI Taxonomy" id="3030827"/>
    <lineage>
        <taxon>Bacteria</taxon>
        <taxon>Pseudomonadati</taxon>
        <taxon>Planctomycetota</taxon>
        <taxon>Planctomycetia</taxon>
        <taxon>Isosphaerales</taxon>
        <taxon>Isosphaeraceae</taxon>
        <taxon>Paludisphaera</taxon>
    </lineage>
</organism>
<dbReference type="PANTHER" id="PTHR43674:SF2">
    <property type="entry name" value="BETA-UREIDOPROPIONASE"/>
    <property type="match status" value="1"/>
</dbReference>
<name>A0ABT6FH34_9BACT</name>
<proteinExistence type="predicted"/>
<dbReference type="InterPro" id="IPR036526">
    <property type="entry name" value="C-N_Hydrolase_sf"/>
</dbReference>
<dbReference type="GO" id="GO:0016787">
    <property type="term" value="F:hydrolase activity"/>
    <property type="evidence" value="ECO:0007669"/>
    <property type="project" value="UniProtKB-KW"/>
</dbReference>
<dbReference type="Gene3D" id="3.60.110.10">
    <property type="entry name" value="Carbon-nitrogen hydrolase"/>
    <property type="match status" value="1"/>
</dbReference>
<dbReference type="EMBL" id="JARRAG010000002">
    <property type="protein sequence ID" value="MDG3006891.1"/>
    <property type="molecule type" value="Genomic_DNA"/>
</dbReference>
<reference evidence="4 5" key="1">
    <citation type="submission" date="2023-03" db="EMBL/GenBank/DDBJ databases">
        <title>Paludisphaera mucosa sp. nov. a novel planctomycete from northern fen.</title>
        <authorList>
            <person name="Ivanova A."/>
        </authorList>
    </citation>
    <scope>NUCLEOTIDE SEQUENCE [LARGE SCALE GENOMIC DNA]</scope>
    <source>
        <strain evidence="4 5">Pla2</strain>
    </source>
</reference>
<dbReference type="Proteomes" id="UP001216907">
    <property type="component" value="Unassembled WGS sequence"/>
</dbReference>
<keyword evidence="5" id="KW-1185">Reference proteome</keyword>
<dbReference type="CDD" id="cd07197">
    <property type="entry name" value="nitrilase"/>
    <property type="match status" value="1"/>
</dbReference>
<dbReference type="InterPro" id="IPR050345">
    <property type="entry name" value="Aliph_Amidase/BUP"/>
</dbReference>
<keyword evidence="2" id="KW-0732">Signal</keyword>
<dbReference type="PROSITE" id="PS50263">
    <property type="entry name" value="CN_HYDROLASE"/>
    <property type="match status" value="1"/>
</dbReference>
<evidence type="ECO:0000259" key="3">
    <source>
        <dbReference type="PROSITE" id="PS50263"/>
    </source>
</evidence>
<evidence type="ECO:0000256" key="1">
    <source>
        <dbReference type="ARBA" id="ARBA00022801"/>
    </source>
</evidence>
<feature type="domain" description="CN hydrolase" evidence="3">
    <location>
        <begin position="45"/>
        <end position="357"/>
    </location>
</feature>
<dbReference type="RefSeq" id="WP_277863182.1">
    <property type="nucleotide sequence ID" value="NZ_JARRAG010000002.1"/>
</dbReference>
<accession>A0ABT6FH34</accession>
<comment type="caution">
    <text evidence="4">The sequence shown here is derived from an EMBL/GenBank/DDBJ whole genome shotgun (WGS) entry which is preliminary data.</text>
</comment>
<dbReference type="Pfam" id="PF00795">
    <property type="entry name" value="CN_hydrolase"/>
    <property type="match status" value="1"/>
</dbReference>
<keyword evidence="1 4" id="KW-0378">Hydrolase</keyword>
<evidence type="ECO:0000313" key="5">
    <source>
        <dbReference type="Proteomes" id="UP001216907"/>
    </source>
</evidence>
<dbReference type="SUPFAM" id="SSF56317">
    <property type="entry name" value="Carbon-nitrogen hydrolase"/>
    <property type="match status" value="1"/>
</dbReference>
<dbReference type="InterPro" id="IPR003010">
    <property type="entry name" value="C-N_Hydrolase"/>
</dbReference>
<feature type="signal peptide" evidence="2">
    <location>
        <begin position="1"/>
        <end position="21"/>
    </location>
</feature>
<gene>
    <name evidence="4" type="ORF">PZE19_24230</name>
</gene>
<protein>
    <submittedName>
        <fullName evidence="4">Carbon-nitrogen hydrolase family protein</fullName>
    </submittedName>
</protein>